<dbReference type="KEGG" id="msil:METEAL_20970"/>
<proteinExistence type="predicted"/>
<name>A0AA48KBX0_9BACT</name>
<evidence type="ECO:0000313" key="2">
    <source>
        <dbReference type="EMBL" id="BDU72923.1"/>
    </source>
</evidence>
<gene>
    <name evidence="2" type="ORF">METEAL_20970</name>
</gene>
<dbReference type="EMBL" id="AP027080">
    <property type="protein sequence ID" value="BDU72923.1"/>
    <property type="molecule type" value="Genomic_DNA"/>
</dbReference>
<dbReference type="AlphaFoldDB" id="A0AA48KBX0"/>
<organism evidence="2 3">
    <name type="scientific">Mesoterricola silvestris</name>
    <dbReference type="NCBI Taxonomy" id="2927979"/>
    <lineage>
        <taxon>Bacteria</taxon>
        <taxon>Pseudomonadati</taxon>
        <taxon>Acidobacteriota</taxon>
        <taxon>Holophagae</taxon>
        <taxon>Holophagales</taxon>
        <taxon>Holophagaceae</taxon>
        <taxon>Mesoterricola</taxon>
    </lineage>
</organism>
<protein>
    <submittedName>
        <fullName evidence="2">Uncharacterized protein</fullName>
    </submittedName>
</protein>
<feature type="transmembrane region" description="Helical" evidence="1">
    <location>
        <begin position="71"/>
        <end position="91"/>
    </location>
</feature>
<keyword evidence="1" id="KW-0812">Transmembrane</keyword>
<sequence>MCPPIPEIPSQSALTTGLTGLFQRLVRTDQPESTKRALAILAAMTLCSCLTLLTLAIWYQALVFQRVDGNLVAALLGISTSVATLACAAYFKKESSTPSPQEPA</sequence>
<accession>A0AA48KBX0</accession>
<dbReference type="Proteomes" id="UP001238179">
    <property type="component" value="Chromosome"/>
</dbReference>
<reference evidence="3" key="1">
    <citation type="journal article" date="2023" name="Int. J. Syst. Evol. Microbiol.">
        <title>Mesoterricola silvestris gen. nov., sp. nov., Mesoterricola sediminis sp. nov., Geothrix oryzae sp. nov., Geothrix edaphica sp. nov., Geothrix rubra sp. nov., and Geothrix limicola sp. nov., six novel members of Acidobacteriota isolated from soils.</title>
        <authorList>
            <person name="Itoh H."/>
            <person name="Sugisawa Y."/>
            <person name="Mise K."/>
            <person name="Xu Z."/>
            <person name="Kuniyasu M."/>
            <person name="Ushijima N."/>
            <person name="Kawano K."/>
            <person name="Kobayashi E."/>
            <person name="Shiratori Y."/>
            <person name="Masuda Y."/>
            <person name="Senoo K."/>
        </authorList>
    </citation>
    <scope>NUCLEOTIDE SEQUENCE [LARGE SCALE GENOMIC DNA]</scope>
    <source>
        <strain evidence="3">W79</strain>
    </source>
</reference>
<feature type="transmembrane region" description="Helical" evidence="1">
    <location>
        <begin position="37"/>
        <end position="59"/>
    </location>
</feature>
<evidence type="ECO:0000256" key="1">
    <source>
        <dbReference type="SAM" id="Phobius"/>
    </source>
</evidence>
<keyword evidence="3" id="KW-1185">Reference proteome</keyword>
<dbReference type="RefSeq" id="WP_316415834.1">
    <property type="nucleotide sequence ID" value="NZ_AP027080.1"/>
</dbReference>
<evidence type="ECO:0000313" key="3">
    <source>
        <dbReference type="Proteomes" id="UP001238179"/>
    </source>
</evidence>
<keyword evidence="1" id="KW-0472">Membrane</keyword>
<keyword evidence="1" id="KW-1133">Transmembrane helix</keyword>